<protein>
    <recommendedName>
        <fullName evidence="5">ABC transporter domain-containing protein</fullName>
    </recommendedName>
</protein>
<evidence type="ECO:0000313" key="7">
    <source>
        <dbReference type="Proteomes" id="UP000823674"/>
    </source>
</evidence>
<feature type="domain" description="ABC transporter" evidence="5">
    <location>
        <begin position="72"/>
        <end position="197"/>
    </location>
</feature>
<dbReference type="Gene3D" id="3.40.50.300">
    <property type="entry name" value="P-loop containing nucleotide triphosphate hydrolases"/>
    <property type="match status" value="1"/>
</dbReference>
<dbReference type="InterPro" id="IPR039421">
    <property type="entry name" value="Type_1_exporter"/>
</dbReference>
<accession>A0ABQ7MN10</accession>
<evidence type="ECO:0000256" key="4">
    <source>
        <dbReference type="ARBA" id="ARBA00023180"/>
    </source>
</evidence>
<evidence type="ECO:0000313" key="6">
    <source>
        <dbReference type="EMBL" id="KAG5400126.1"/>
    </source>
</evidence>
<keyword evidence="4" id="KW-0325">Glycoprotein</keyword>
<dbReference type="EMBL" id="JADBGQ010000004">
    <property type="protein sequence ID" value="KAG5400126.1"/>
    <property type="molecule type" value="Genomic_DNA"/>
</dbReference>
<gene>
    <name evidence="6" type="primary">A04p013720.1_BraROA</name>
    <name evidence="6" type="ORF">IGI04_014733</name>
</gene>
<evidence type="ECO:0000256" key="1">
    <source>
        <dbReference type="ARBA" id="ARBA00007577"/>
    </source>
</evidence>
<dbReference type="InterPro" id="IPR003439">
    <property type="entry name" value="ABC_transporter-like_ATP-bd"/>
</dbReference>
<dbReference type="Proteomes" id="UP000823674">
    <property type="component" value="Chromosome A04"/>
</dbReference>
<keyword evidence="3" id="KW-0677">Repeat</keyword>
<dbReference type="PANTHER" id="PTHR43394">
    <property type="entry name" value="ATP-DEPENDENT PERMEASE MDL1, MITOCHONDRIAL"/>
    <property type="match status" value="1"/>
</dbReference>
<keyword evidence="2" id="KW-0813">Transport</keyword>
<sequence>MGWFDETEYSSCATGVRLFAETAMVHALVGNALAQTLQNPDSRLVSSSCLWRACSFDIASYHVLNSVLLFFTLFQKVALVGENGSRKTRVIAQQQRFYDPGQIILLLNGVEIKTFQMKWQGKKTRRVSQAPILFNETIRANIAYGRGRDAFETDMIYATEPSNPHCFISGLQQASLTGYNTMVGESRVQLSGGQAGKIRDWPYPEHVVHEALDGLWLTEPLGWWVVAHRLSTIKNAYVIDLVKNCIVEKGKHESA</sequence>
<proteinExistence type="inferred from homology"/>
<evidence type="ECO:0000259" key="5">
    <source>
        <dbReference type="Pfam" id="PF00005"/>
    </source>
</evidence>
<dbReference type="InterPro" id="IPR027417">
    <property type="entry name" value="P-loop_NTPase"/>
</dbReference>
<name>A0ABQ7MN10_BRACM</name>
<evidence type="ECO:0000256" key="2">
    <source>
        <dbReference type="ARBA" id="ARBA00022448"/>
    </source>
</evidence>
<keyword evidence="7" id="KW-1185">Reference proteome</keyword>
<dbReference type="Pfam" id="PF00005">
    <property type="entry name" value="ABC_tran"/>
    <property type="match status" value="1"/>
</dbReference>
<dbReference type="SUPFAM" id="SSF52540">
    <property type="entry name" value="P-loop containing nucleoside triphosphate hydrolases"/>
    <property type="match status" value="1"/>
</dbReference>
<reference evidence="6 7" key="1">
    <citation type="submission" date="2021-03" db="EMBL/GenBank/DDBJ databases">
        <authorList>
            <person name="King G.J."/>
            <person name="Bancroft I."/>
            <person name="Baten A."/>
            <person name="Bloomfield J."/>
            <person name="Borpatragohain P."/>
            <person name="He Z."/>
            <person name="Irish N."/>
            <person name="Irwin J."/>
            <person name="Liu K."/>
            <person name="Mauleon R.P."/>
            <person name="Moore J."/>
            <person name="Morris R."/>
            <person name="Ostergaard L."/>
            <person name="Wang B."/>
            <person name="Wells R."/>
        </authorList>
    </citation>
    <scope>NUCLEOTIDE SEQUENCE [LARGE SCALE GENOMIC DNA]</scope>
    <source>
        <strain evidence="6">R-o-18</strain>
        <tissue evidence="6">Leaf</tissue>
    </source>
</reference>
<organism evidence="6 7">
    <name type="scientific">Brassica rapa subsp. trilocularis</name>
    <dbReference type="NCBI Taxonomy" id="1813537"/>
    <lineage>
        <taxon>Eukaryota</taxon>
        <taxon>Viridiplantae</taxon>
        <taxon>Streptophyta</taxon>
        <taxon>Embryophyta</taxon>
        <taxon>Tracheophyta</taxon>
        <taxon>Spermatophyta</taxon>
        <taxon>Magnoliopsida</taxon>
        <taxon>eudicotyledons</taxon>
        <taxon>Gunneridae</taxon>
        <taxon>Pentapetalae</taxon>
        <taxon>rosids</taxon>
        <taxon>malvids</taxon>
        <taxon>Brassicales</taxon>
        <taxon>Brassicaceae</taxon>
        <taxon>Brassiceae</taxon>
        <taxon>Brassica</taxon>
    </lineage>
</organism>
<dbReference type="PANTHER" id="PTHR43394:SF16">
    <property type="entry name" value="ABC TRANSPORTER B FAMILY MEMBER 4-LIKE ISOFORM X1"/>
    <property type="match status" value="1"/>
</dbReference>
<evidence type="ECO:0000256" key="3">
    <source>
        <dbReference type="ARBA" id="ARBA00022737"/>
    </source>
</evidence>
<comment type="similarity">
    <text evidence="1">Belongs to the ABC transporter superfamily. ABCB family. Multidrug resistance exporter (TC 3.A.1.201) subfamily.</text>
</comment>
<comment type="caution">
    <text evidence="6">The sequence shown here is derived from an EMBL/GenBank/DDBJ whole genome shotgun (WGS) entry which is preliminary data.</text>
</comment>